<evidence type="ECO:0000256" key="1">
    <source>
        <dbReference type="ARBA" id="ARBA00001938"/>
    </source>
</evidence>
<dbReference type="Pfam" id="PF00198">
    <property type="entry name" value="2-oxoacid_dh"/>
    <property type="match status" value="1"/>
</dbReference>
<dbReference type="InterPro" id="IPR000089">
    <property type="entry name" value="Biotin_lipoyl"/>
</dbReference>
<dbReference type="PROSITE" id="PS50968">
    <property type="entry name" value="BIOTINYL_LIPOYL"/>
    <property type="match status" value="1"/>
</dbReference>
<evidence type="ECO:0000259" key="7">
    <source>
        <dbReference type="PROSITE" id="PS51826"/>
    </source>
</evidence>
<gene>
    <name evidence="8" type="ORF">ACFSOX_06735</name>
</gene>
<dbReference type="RefSeq" id="WP_378477029.1">
    <property type="nucleotide sequence ID" value="NZ_JBHUIW010000005.1"/>
</dbReference>
<dbReference type="GO" id="GO:0016746">
    <property type="term" value="F:acyltransferase activity"/>
    <property type="evidence" value="ECO:0007669"/>
    <property type="project" value="UniProtKB-KW"/>
</dbReference>
<keyword evidence="9" id="KW-1185">Reference proteome</keyword>
<feature type="compositionally biased region" description="Low complexity" evidence="5">
    <location>
        <begin position="101"/>
        <end position="140"/>
    </location>
</feature>
<feature type="region of interest" description="Disordered" evidence="5">
    <location>
        <begin position="101"/>
        <end position="149"/>
    </location>
</feature>
<dbReference type="PROSITE" id="PS00189">
    <property type="entry name" value="LIPOYL"/>
    <property type="match status" value="1"/>
</dbReference>
<evidence type="ECO:0000256" key="3">
    <source>
        <dbReference type="ARBA" id="ARBA00022823"/>
    </source>
</evidence>
<evidence type="ECO:0000256" key="5">
    <source>
        <dbReference type="SAM" id="MobiDB-lite"/>
    </source>
</evidence>
<comment type="cofactor">
    <cofactor evidence="1 4">
        <name>(R)-lipoate</name>
        <dbReference type="ChEBI" id="CHEBI:83088"/>
    </cofactor>
</comment>
<dbReference type="InterPro" id="IPR036625">
    <property type="entry name" value="E3-bd_dom_sf"/>
</dbReference>
<organism evidence="8 9">
    <name type="scientific">Rhodoplanes azumiensis</name>
    <dbReference type="NCBI Taxonomy" id="1897628"/>
    <lineage>
        <taxon>Bacteria</taxon>
        <taxon>Pseudomonadati</taxon>
        <taxon>Pseudomonadota</taxon>
        <taxon>Alphaproteobacteria</taxon>
        <taxon>Hyphomicrobiales</taxon>
        <taxon>Nitrobacteraceae</taxon>
        <taxon>Rhodoplanes</taxon>
    </lineage>
</organism>
<evidence type="ECO:0000256" key="4">
    <source>
        <dbReference type="RuleBase" id="RU003423"/>
    </source>
</evidence>
<dbReference type="InterPro" id="IPR003016">
    <property type="entry name" value="2-oxoA_DH_lipoyl-BS"/>
</dbReference>
<name>A0ABW5AFX0_9BRAD</name>
<accession>A0ABW5AFX0</accession>
<dbReference type="PROSITE" id="PS51826">
    <property type="entry name" value="PSBD"/>
    <property type="match status" value="1"/>
</dbReference>
<dbReference type="InterPro" id="IPR045257">
    <property type="entry name" value="E2/Pdx1"/>
</dbReference>
<dbReference type="InterPro" id="IPR023213">
    <property type="entry name" value="CAT-like_dom_sf"/>
</dbReference>
<evidence type="ECO:0000313" key="8">
    <source>
        <dbReference type="EMBL" id="MFD2181843.1"/>
    </source>
</evidence>
<proteinExistence type="inferred from homology"/>
<dbReference type="Proteomes" id="UP001597314">
    <property type="component" value="Unassembled WGS sequence"/>
</dbReference>
<dbReference type="Pfam" id="PF00364">
    <property type="entry name" value="Biotin_lipoyl"/>
    <property type="match status" value="1"/>
</dbReference>
<keyword evidence="3 4" id="KW-0450">Lipoyl</keyword>
<evidence type="ECO:0000313" key="9">
    <source>
        <dbReference type="Proteomes" id="UP001597314"/>
    </source>
</evidence>
<dbReference type="EMBL" id="JBHUIW010000005">
    <property type="protein sequence ID" value="MFD2181843.1"/>
    <property type="molecule type" value="Genomic_DNA"/>
</dbReference>
<dbReference type="Gene3D" id="2.40.50.100">
    <property type="match status" value="1"/>
</dbReference>
<evidence type="ECO:0000259" key="6">
    <source>
        <dbReference type="PROSITE" id="PS50968"/>
    </source>
</evidence>
<sequence>MTTVRVRGYTMDILMPQLGETVAEGKITTWFKQPGDTVAPGDNLFEIETDKVSMEVPAITGGVLAEIRVPAGQAAPVGAVVAILSGDGTAAAPATGAAAKTGAATETGAPPADTAPASAPAPTQAPTQTKSAPPAAPAHASGLVTSSLRNGPLDPFHAVRMPEKNFGPARLAGGRTITPLARRLAAEAGIDVSRITATGPYGRIVARDVQAAVDAGAANAGTALATGPSAERVKALYEAGRYVEAPADGMRKTIAARLVEAKQTVPHFYLSCDVTLDRLLALRQEANASAPHDGDGKPAWHLSVNDLVVRALARALVAVPAANAVWADDRILRFERVDIGIAVALDDGQGLITPVLHDAAGKAMSVVAAETKDLIARARARKLKPGEYQGGVGTVSNLGMYGVREFAGIINPPQSTLLAVGAAERRPVEAESGGMRFETRMTVTLSCDHRVVDGALGARLLAAFRHAIEHPTGLLM</sequence>
<dbReference type="SUPFAM" id="SSF47005">
    <property type="entry name" value="Peripheral subunit-binding domain of 2-oxo acid dehydrogenase complex"/>
    <property type="match status" value="1"/>
</dbReference>
<dbReference type="InterPro" id="IPR011053">
    <property type="entry name" value="Single_hybrid_motif"/>
</dbReference>
<protein>
    <recommendedName>
        <fullName evidence="4">Dihydrolipoamide acetyltransferase component of pyruvate dehydrogenase complex</fullName>
        <ecNumber evidence="4">2.3.1.-</ecNumber>
    </recommendedName>
</protein>
<dbReference type="EC" id="2.3.1.-" evidence="4"/>
<dbReference type="Gene3D" id="3.30.559.10">
    <property type="entry name" value="Chloramphenicol acetyltransferase-like domain"/>
    <property type="match status" value="1"/>
</dbReference>
<dbReference type="InterPro" id="IPR004167">
    <property type="entry name" value="PSBD"/>
</dbReference>
<dbReference type="SUPFAM" id="SSF52777">
    <property type="entry name" value="CoA-dependent acyltransferases"/>
    <property type="match status" value="1"/>
</dbReference>
<comment type="similarity">
    <text evidence="2 4">Belongs to the 2-oxoacid dehydrogenase family.</text>
</comment>
<dbReference type="PANTHER" id="PTHR23151">
    <property type="entry name" value="DIHYDROLIPOAMIDE ACETYL/SUCCINYL-TRANSFERASE-RELATED"/>
    <property type="match status" value="1"/>
</dbReference>
<keyword evidence="4 8" id="KW-0012">Acyltransferase</keyword>
<comment type="caution">
    <text evidence="8">The sequence shown here is derived from an EMBL/GenBank/DDBJ whole genome shotgun (WGS) entry which is preliminary data.</text>
</comment>
<dbReference type="InterPro" id="IPR001078">
    <property type="entry name" value="2-oxoacid_DH_actylTfrase"/>
</dbReference>
<reference evidence="9" key="1">
    <citation type="journal article" date="2019" name="Int. J. Syst. Evol. Microbiol.">
        <title>The Global Catalogue of Microorganisms (GCM) 10K type strain sequencing project: providing services to taxonomists for standard genome sequencing and annotation.</title>
        <authorList>
            <consortium name="The Broad Institute Genomics Platform"/>
            <consortium name="The Broad Institute Genome Sequencing Center for Infectious Disease"/>
            <person name="Wu L."/>
            <person name="Ma J."/>
        </authorList>
    </citation>
    <scope>NUCLEOTIDE SEQUENCE [LARGE SCALE GENOMIC DNA]</scope>
    <source>
        <strain evidence="9">CGMCC 1.6774</strain>
    </source>
</reference>
<dbReference type="PANTHER" id="PTHR23151:SF90">
    <property type="entry name" value="DIHYDROLIPOYLLYSINE-RESIDUE ACETYLTRANSFERASE COMPONENT OF PYRUVATE DEHYDROGENASE COMPLEX, MITOCHONDRIAL-RELATED"/>
    <property type="match status" value="1"/>
</dbReference>
<evidence type="ECO:0000256" key="2">
    <source>
        <dbReference type="ARBA" id="ARBA00007317"/>
    </source>
</evidence>
<dbReference type="Gene3D" id="4.10.320.10">
    <property type="entry name" value="E3-binding domain"/>
    <property type="match status" value="1"/>
</dbReference>
<dbReference type="SUPFAM" id="SSF51230">
    <property type="entry name" value="Single hybrid motif"/>
    <property type="match status" value="1"/>
</dbReference>
<dbReference type="CDD" id="cd06849">
    <property type="entry name" value="lipoyl_domain"/>
    <property type="match status" value="1"/>
</dbReference>
<dbReference type="Pfam" id="PF02817">
    <property type="entry name" value="E3_binding"/>
    <property type="match status" value="1"/>
</dbReference>
<keyword evidence="4 8" id="KW-0808">Transferase</keyword>
<feature type="domain" description="Lipoyl-binding" evidence="6">
    <location>
        <begin position="10"/>
        <end position="85"/>
    </location>
</feature>
<feature type="domain" description="Peripheral subunit-binding (PSBD)" evidence="7">
    <location>
        <begin position="176"/>
        <end position="213"/>
    </location>
</feature>